<organism evidence="4">
    <name type="scientific">bioreactor metagenome</name>
    <dbReference type="NCBI Taxonomy" id="1076179"/>
    <lineage>
        <taxon>unclassified sequences</taxon>
        <taxon>metagenomes</taxon>
        <taxon>ecological metagenomes</taxon>
    </lineage>
</organism>
<dbReference type="InterPro" id="IPR029048">
    <property type="entry name" value="HSP70_C_sf"/>
</dbReference>
<sequence length="144" mass="15531">MSKDDIDKAVKEAEMYAAEDKNRREEIDIRNQAEQAVYQAEKTVEEMGDKMSADEKTKISDKINALKETLKSGGTDEIKAKSEDLSKAFYDISSKIYQQGGPGQNGGNPGAGPDNGGNPSGFSGAPGGDNVYEADYTEVPDDKK</sequence>
<evidence type="ECO:0000256" key="2">
    <source>
        <dbReference type="ARBA" id="ARBA00022840"/>
    </source>
</evidence>
<dbReference type="EMBL" id="VSSQ01050933">
    <property type="protein sequence ID" value="MPN05027.1"/>
    <property type="molecule type" value="Genomic_DNA"/>
</dbReference>
<dbReference type="Pfam" id="PF00012">
    <property type="entry name" value="HSP70"/>
    <property type="match status" value="1"/>
</dbReference>
<accession>A0A645ET59</accession>
<dbReference type="SUPFAM" id="SSF100934">
    <property type="entry name" value="Heat shock protein 70kD (HSP70), C-terminal subdomain"/>
    <property type="match status" value="1"/>
</dbReference>
<comment type="caution">
    <text evidence="4">The sequence shown here is derived from an EMBL/GenBank/DDBJ whole genome shotgun (WGS) entry which is preliminary data.</text>
</comment>
<feature type="region of interest" description="Disordered" evidence="3">
    <location>
        <begin position="93"/>
        <end position="144"/>
    </location>
</feature>
<gene>
    <name evidence="4" type="primary">dnaK_49</name>
    <name evidence="4" type="ORF">SDC9_152276</name>
</gene>
<dbReference type="Gene3D" id="1.20.1270.10">
    <property type="match status" value="1"/>
</dbReference>
<dbReference type="AlphaFoldDB" id="A0A645ET59"/>
<dbReference type="GO" id="GO:0140662">
    <property type="term" value="F:ATP-dependent protein folding chaperone"/>
    <property type="evidence" value="ECO:0007669"/>
    <property type="project" value="InterPro"/>
</dbReference>
<evidence type="ECO:0000256" key="1">
    <source>
        <dbReference type="ARBA" id="ARBA00022741"/>
    </source>
</evidence>
<dbReference type="InterPro" id="IPR013126">
    <property type="entry name" value="Hsp_70_fam"/>
</dbReference>
<keyword evidence="1" id="KW-0547">Nucleotide-binding</keyword>
<name>A0A645ET59_9ZZZZ</name>
<proteinExistence type="predicted"/>
<keyword evidence="2" id="KW-0067">ATP-binding</keyword>
<dbReference type="GO" id="GO:0005524">
    <property type="term" value="F:ATP binding"/>
    <property type="evidence" value="ECO:0007669"/>
    <property type="project" value="UniProtKB-KW"/>
</dbReference>
<protein>
    <submittedName>
        <fullName evidence="4">Chaperone protein DnaK</fullName>
    </submittedName>
</protein>
<reference evidence="4" key="1">
    <citation type="submission" date="2019-08" db="EMBL/GenBank/DDBJ databases">
        <authorList>
            <person name="Kucharzyk K."/>
            <person name="Murdoch R.W."/>
            <person name="Higgins S."/>
            <person name="Loffler F."/>
        </authorList>
    </citation>
    <scope>NUCLEOTIDE SEQUENCE</scope>
</reference>
<evidence type="ECO:0000256" key="3">
    <source>
        <dbReference type="SAM" id="MobiDB-lite"/>
    </source>
</evidence>
<evidence type="ECO:0000313" key="4">
    <source>
        <dbReference type="EMBL" id="MPN05027.1"/>
    </source>
</evidence>
<feature type="compositionally biased region" description="Acidic residues" evidence="3">
    <location>
        <begin position="135"/>
        <end position="144"/>
    </location>
</feature>
<feature type="compositionally biased region" description="Gly residues" evidence="3">
    <location>
        <begin position="100"/>
        <end position="127"/>
    </location>
</feature>
<dbReference type="FunFam" id="1.20.1270.10:FF:000001">
    <property type="entry name" value="Molecular chaperone DnaK"/>
    <property type="match status" value="1"/>
</dbReference>